<dbReference type="SFLD" id="SFLDF00376">
    <property type="entry name" value="7-carboxy-7-deazaguanine_synth"/>
    <property type="match status" value="1"/>
</dbReference>
<reference evidence="11 12" key="1">
    <citation type="submission" date="2019-02" db="EMBL/GenBank/DDBJ databases">
        <title>Marinobacter halodurans sp. nov., a marine bacterium isolated from sea tidal flat.</title>
        <authorList>
            <person name="Yoo Y."/>
            <person name="Lee D.W."/>
            <person name="Kim B.S."/>
            <person name="Kim J.-J."/>
        </authorList>
    </citation>
    <scope>NUCLEOTIDE SEQUENCE [LARGE SCALE GENOMIC DNA]</scope>
    <source>
        <strain evidence="11 12">YJ-S3-2</strain>
    </source>
</reference>
<keyword evidence="3 9" id="KW-0479">Metal-binding</keyword>
<feature type="binding site" evidence="9">
    <location>
        <begin position="132"/>
        <end position="134"/>
    </location>
    <ligand>
        <name>S-adenosyl-L-methionine</name>
        <dbReference type="ChEBI" id="CHEBI:59789"/>
    </ligand>
</feature>
<comment type="caution">
    <text evidence="11">The sequence shown here is derived from an EMBL/GenBank/DDBJ whole genome shotgun (WGS) entry which is preliminary data.</text>
</comment>
<evidence type="ECO:0000256" key="9">
    <source>
        <dbReference type="HAMAP-Rule" id="MF_00917"/>
    </source>
</evidence>
<dbReference type="RefSeq" id="WP_131482641.1">
    <property type="nucleotide sequence ID" value="NZ_SJDL01000024.1"/>
</dbReference>
<dbReference type="Proteomes" id="UP000313645">
    <property type="component" value="Unassembled WGS sequence"/>
</dbReference>
<dbReference type="PANTHER" id="PTHR42836">
    <property type="entry name" value="7-CARBOXY-7-DEAZAGUANINE SYNTHASE"/>
    <property type="match status" value="1"/>
</dbReference>
<evidence type="ECO:0000256" key="5">
    <source>
        <dbReference type="ARBA" id="ARBA00022842"/>
    </source>
</evidence>
<evidence type="ECO:0000256" key="2">
    <source>
        <dbReference type="ARBA" id="ARBA00022691"/>
    </source>
</evidence>
<name>A0ABY1ZHU1_9GAMM</name>
<feature type="binding site" evidence="9">
    <location>
        <position position="48"/>
    </location>
    <ligand>
        <name>[4Fe-4S] cluster</name>
        <dbReference type="ChEBI" id="CHEBI:49883"/>
        <note>4Fe-4S-S-AdoMet</note>
    </ligand>
</feature>
<comment type="caution">
    <text evidence="9">Lacks conserved residue(s) required for the propagation of feature annotation.</text>
</comment>
<evidence type="ECO:0000256" key="7">
    <source>
        <dbReference type="ARBA" id="ARBA00023014"/>
    </source>
</evidence>
<dbReference type="SFLD" id="SFLDS00029">
    <property type="entry name" value="Radical_SAM"/>
    <property type="match status" value="1"/>
</dbReference>
<comment type="pathway">
    <text evidence="9">Purine metabolism; 7-cyano-7-deazaguanine biosynthesis.</text>
</comment>
<protein>
    <recommendedName>
        <fullName evidence="9">7-carboxy-7-deazaguanine synthase</fullName>
        <shortName evidence="9">CDG synthase</shortName>
        <ecNumber evidence="9">4.3.99.3</ecNumber>
    </recommendedName>
    <alternativeName>
        <fullName evidence="9">Queuosine biosynthesis protein QueE</fullName>
    </alternativeName>
</protein>
<comment type="function">
    <text evidence="9">Catalyzes the complex heterocyclic radical-mediated conversion of 6-carboxy-5,6,7,8-tetrahydropterin (CPH4) to 7-carboxy-7-deazaguanine (CDG), a step common to the biosynthetic pathways of all 7-deazapurine-containing compounds.</text>
</comment>
<feature type="binding site" evidence="9">
    <location>
        <position position="45"/>
    </location>
    <ligand>
        <name>[4Fe-4S] cluster</name>
        <dbReference type="ChEBI" id="CHEBI:49883"/>
        <note>4Fe-4S-S-AdoMet</note>
    </ligand>
</feature>
<dbReference type="PROSITE" id="PS51918">
    <property type="entry name" value="RADICAL_SAM"/>
    <property type="match status" value="1"/>
</dbReference>
<evidence type="ECO:0000313" key="12">
    <source>
        <dbReference type="Proteomes" id="UP000313645"/>
    </source>
</evidence>
<sequence>MYRVKEAFYTLQGEGAQAGRAAVFCRFSKCNLWTGREKDRASAVCNFCDTDFVGTDGQNGGRFADADALADHVAALWPHDSGRPYVVCTGGEPLLQLDEPLIEAFHARGFEVGVETNGTLPAPAGIDWLCMSPKADAEIVLERCNELKLVYPQPLAMPERFEHIRADHFFLSPMASPALPEDGPDPVKQSNTRRATEYCLAHPQWRLTLQMHKIVGID</sequence>
<keyword evidence="8 9" id="KW-0456">Lyase</keyword>
<feature type="binding site" evidence="9">
    <location>
        <begin position="11"/>
        <end position="13"/>
    </location>
    <ligand>
        <name>substrate</name>
    </ligand>
</feature>
<comment type="cofactor">
    <cofactor evidence="9">
        <name>[4Fe-4S] cluster</name>
        <dbReference type="ChEBI" id="CHEBI:49883"/>
    </cofactor>
    <text evidence="9">Binds 1 [4Fe-4S] cluster. The cluster is coordinated with 3 cysteines and an exchangeable S-adenosyl-L-methionine.</text>
</comment>
<dbReference type="InterPro" id="IPR007197">
    <property type="entry name" value="rSAM"/>
</dbReference>
<keyword evidence="1 9" id="KW-0004">4Fe-4S</keyword>
<dbReference type="PANTHER" id="PTHR42836:SF1">
    <property type="entry name" value="7-CARBOXY-7-DEAZAGUANINE SYNTHASE"/>
    <property type="match status" value="1"/>
</dbReference>
<keyword evidence="12" id="KW-1185">Reference proteome</keyword>
<dbReference type="EMBL" id="SJDL01000024">
    <property type="protein sequence ID" value="TBW53740.1"/>
    <property type="molecule type" value="Genomic_DNA"/>
</dbReference>
<dbReference type="GO" id="GO:0016829">
    <property type="term" value="F:lyase activity"/>
    <property type="evidence" value="ECO:0007669"/>
    <property type="project" value="UniProtKB-KW"/>
</dbReference>
<comment type="cofactor">
    <cofactor evidence="9">
        <name>Mg(2+)</name>
        <dbReference type="ChEBI" id="CHEBI:18420"/>
    </cofactor>
</comment>
<keyword evidence="7 9" id="KW-0411">Iron-sulfur</keyword>
<evidence type="ECO:0000259" key="10">
    <source>
        <dbReference type="PROSITE" id="PS51918"/>
    </source>
</evidence>
<keyword evidence="4 9" id="KW-0671">Queuosine biosynthesis</keyword>
<dbReference type="InterPro" id="IPR024924">
    <property type="entry name" value="7-CO-7-deazaguanine_synth-like"/>
</dbReference>
<comment type="subunit">
    <text evidence="9">Homodimer.</text>
</comment>
<keyword evidence="5 9" id="KW-0460">Magnesium</keyword>
<evidence type="ECO:0000256" key="8">
    <source>
        <dbReference type="ARBA" id="ARBA00023239"/>
    </source>
</evidence>
<feature type="binding site" evidence="9">
    <location>
        <position position="89"/>
    </location>
    <ligand>
        <name>substrate</name>
    </ligand>
</feature>
<comment type="cofactor">
    <cofactor evidence="9">
        <name>S-adenosyl-L-methionine</name>
        <dbReference type="ChEBI" id="CHEBI:59789"/>
    </cofactor>
    <text evidence="9">Binds 1 S-adenosyl-L-methionine per subunit.</text>
</comment>
<dbReference type="PIRSF" id="PIRSF000370">
    <property type="entry name" value="QueE"/>
    <property type="match status" value="1"/>
</dbReference>
<dbReference type="SUPFAM" id="SSF102114">
    <property type="entry name" value="Radical SAM enzymes"/>
    <property type="match status" value="1"/>
</dbReference>
<comment type="catalytic activity">
    <reaction evidence="9">
        <text>6-carboxy-5,6,7,8-tetrahydropterin + H(+) = 7-carboxy-7-carbaguanine + NH4(+)</text>
        <dbReference type="Rhea" id="RHEA:27974"/>
        <dbReference type="ChEBI" id="CHEBI:15378"/>
        <dbReference type="ChEBI" id="CHEBI:28938"/>
        <dbReference type="ChEBI" id="CHEBI:61032"/>
        <dbReference type="ChEBI" id="CHEBI:61036"/>
        <dbReference type="EC" id="4.3.99.3"/>
    </reaction>
</comment>
<feature type="binding site" evidence="9">
    <location>
        <position position="91"/>
    </location>
    <ligand>
        <name>S-adenosyl-L-methionine</name>
        <dbReference type="ChEBI" id="CHEBI:59789"/>
    </ligand>
</feature>
<evidence type="ECO:0000256" key="3">
    <source>
        <dbReference type="ARBA" id="ARBA00022723"/>
    </source>
</evidence>
<dbReference type="Pfam" id="PF04055">
    <property type="entry name" value="Radical_SAM"/>
    <property type="match status" value="1"/>
</dbReference>
<dbReference type="HAMAP" id="MF_00917">
    <property type="entry name" value="QueE"/>
    <property type="match status" value="1"/>
</dbReference>
<organism evidence="11 12">
    <name type="scientific">Marinobacter halodurans</name>
    <dbReference type="NCBI Taxonomy" id="2528979"/>
    <lineage>
        <taxon>Bacteria</taxon>
        <taxon>Pseudomonadati</taxon>
        <taxon>Pseudomonadota</taxon>
        <taxon>Gammaproteobacteria</taxon>
        <taxon>Pseudomonadales</taxon>
        <taxon>Marinobacteraceae</taxon>
        <taxon>Marinobacter</taxon>
    </lineage>
</organism>
<dbReference type="NCBIfam" id="TIGR04508">
    <property type="entry name" value="queE_Cx14CxxC"/>
    <property type="match status" value="1"/>
</dbReference>
<feature type="binding site" evidence="9">
    <location>
        <position position="26"/>
    </location>
    <ligand>
        <name>substrate</name>
    </ligand>
</feature>
<dbReference type="Gene3D" id="3.20.20.70">
    <property type="entry name" value="Aldolase class I"/>
    <property type="match status" value="1"/>
</dbReference>
<dbReference type="EC" id="4.3.99.3" evidence="9"/>
<keyword evidence="2 9" id="KW-0949">S-adenosyl-L-methionine</keyword>
<evidence type="ECO:0000256" key="1">
    <source>
        <dbReference type="ARBA" id="ARBA00022485"/>
    </source>
</evidence>
<evidence type="ECO:0000256" key="4">
    <source>
        <dbReference type="ARBA" id="ARBA00022785"/>
    </source>
</evidence>
<evidence type="ECO:0000313" key="11">
    <source>
        <dbReference type="EMBL" id="TBW53740.1"/>
    </source>
</evidence>
<feature type="binding site" evidence="9">
    <location>
        <begin position="47"/>
        <end position="49"/>
    </location>
    <ligand>
        <name>S-adenosyl-L-methionine</name>
        <dbReference type="ChEBI" id="CHEBI:59789"/>
    </ligand>
</feature>
<feature type="binding site" evidence="9">
    <location>
        <position position="50"/>
    </location>
    <ligand>
        <name>Mg(2+)</name>
        <dbReference type="ChEBI" id="CHEBI:18420"/>
    </ligand>
</feature>
<dbReference type="InterPro" id="IPR030977">
    <property type="entry name" value="QueE_Cx14CxxC"/>
</dbReference>
<accession>A0ABY1ZHU1</accession>
<dbReference type="InterPro" id="IPR013785">
    <property type="entry name" value="Aldolase_TIM"/>
</dbReference>
<proteinExistence type="inferred from homology"/>
<gene>
    <name evidence="9 11" type="primary">queE</name>
    <name evidence="11" type="ORF">EZI54_14690</name>
</gene>
<evidence type="ECO:0000256" key="6">
    <source>
        <dbReference type="ARBA" id="ARBA00023004"/>
    </source>
</evidence>
<keyword evidence="6 9" id="KW-0408">Iron</keyword>
<feature type="binding site" evidence="9">
    <location>
        <position position="30"/>
    </location>
    <ligand>
        <name>[4Fe-4S] cluster</name>
        <dbReference type="ChEBI" id="CHEBI:49883"/>
        <note>4Fe-4S-S-AdoMet</note>
    </ligand>
</feature>
<feature type="domain" description="Radical SAM core" evidence="10">
    <location>
        <begin position="17"/>
        <end position="218"/>
    </location>
</feature>
<comment type="similarity">
    <text evidence="9">Belongs to the radical SAM superfamily. 7-carboxy-7-deazaguanine synthase family.</text>
</comment>
<dbReference type="InterPro" id="IPR058240">
    <property type="entry name" value="rSAM_sf"/>
</dbReference>